<feature type="domain" description="G-protein coupled receptors family 1 profile" evidence="6">
    <location>
        <begin position="43"/>
        <end position="296"/>
    </location>
</feature>
<dbReference type="Proteomes" id="UP000663844">
    <property type="component" value="Unassembled WGS sequence"/>
</dbReference>
<feature type="transmembrane region" description="Helical" evidence="5">
    <location>
        <begin position="240"/>
        <end position="265"/>
    </location>
</feature>
<organism evidence="7 8">
    <name type="scientific">Adineta steineri</name>
    <dbReference type="NCBI Taxonomy" id="433720"/>
    <lineage>
        <taxon>Eukaryota</taxon>
        <taxon>Metazoa</taxon>
        <taxon>Spiralia</taxon>
        <taxon>Gnathifera</taxon>
        <taxon>Rotifera</taxon>
        <taxon>Eurotatoria</taxon>
        <taxon>Bdelloidea</taxon>
        <taxon>Adinetida</taxon>
        <taxon>Adinetidae</taxon>
        <taxon>Adineta</taxon>
    </lineage>
</organism>
<sequence length="327" mass="38321">LSKMVGIDDSNDDDLLFNQSEISIPRPVRFWFLLLLDVPSIICAFFVLYHLLMDRSLRQQLNNHTIIILLVLGLTIQLIDIPLNLSFISHMGIVEPSSPILCLIWWFIDVGYYNGITIIMAWGSFERHILVFYDQWTSTRKKRLIIHYFPLIIMLCYINIFYFGVIFFPPCNNIYVYTLPVCNNFPCYLNDAILGKWDSIMNSILPTTLISFFVVTLLIRVYRQKRRLNQPIRWRKQRKLIVQLVPISILYTSVNIPLNIIIFAHLCGLANETGVDVQLYCDFLCYLVVMLFPFLCLGFVAELRKKTNLRQLFLPRTQRRVGATRHT</sequence>
<dbReference type="Gene3D" id="1.20.1070.10">
    <property type="entry name" value="Rhodopsin 7-helix transmembrane proteins"/>
    <property type="match status" value="1"/>
</dbReference>
<keyword evidence="2 5" id="KW-0812">Transmembrane</keyword>
<feature type="transmembrane region" description="Helical" evidence="5">
    <location>
        <begin position="200"/>
        <end position="219"/>
    </location>
</feature>
<gene>
    <name evidence="7" type="ORF">OXD698_LOCUS20830</name>
</gene>
<feature type="non-terminal residue" evidence="7">
    <location>
        <position position="1"/>
    </location>
</feature>
<comment type="subcellular location">
    <subcellularLocation>
        <location evidence="1">Membrane</location>
    </subcellularLocation>
</comment>
<dbReference type="GO" id="GO:0016020">
    <property type="term" value="C:membrane"/>
    <property type="evidence" value="ECO:0007669"/>
    <property type="project" value="UniProtKB-SubCell"/>
</dbReference>
<feature type="transmembrane region" description="Helical" evidence="5">
    <location>
        <begin position="30"/>
        <end position="52"/>
    </location>
</feature>
<proteinExistence type="predicted"/>
<keyword evidence="4 5" id="KW-0472">Membrane</keyword>
<dbReference type="InterPro" id="IPR017452">
    <property type="entry name" value="GPCR_Rhodpsn_7TM"/>
</dbReference>
<evidence type="ECO:0000256" key="2">
    <source>
        <dbReference type="ARBA" id="ARBA00022692"/>
    </source>
</evidence>
<evidence type="ECO:0000256" key="3">
    <source>
        <dbReference type="ARBA" id="ARBA00022989"/>
    </source>
</evidence>
<evidence type="ECO:0000259" key="6">
    <source>
        <dbReference type="PROSITE" id="PS50262"/>
    </source>
</evidence>
<accession>A0A819E3R8</accession>
<name>A0A819E3R8_9BILA</name>
<keyword evidence="3 5" id="KW-1133">Transmembrane helix</keyword>
<dbReference type="AlphaFoldDB" id="A0A819E3R8"/>
<feature type="transmembrane region" description="Helical" evidence="5">
    <location>
        <begin position="277"/>
        <end position="301"/>
    </location>
</feature>
<dbReference type="CDD" id="cd00637">
    <property type="entry name" value="7tm_classA_rhodopsin-like"/>
    <property type="match status" value="1"/>
</dbReference>
<evidence type="ECO:0000313" key="7">
    <source>
        <dbReference type="EMBL" id="CAF3843535.1"/>
    </source>
</evidence>
<dbReference type="EMBL" id="CAJOAZ010001677">
    <property type="protein sequence ID" value="CAF3843535.1"/>
    <property type="molecule type" value="Genomic_DNA"/>
</dbReference>
<feature type="transmembrane region" description="Helical" evidence="5">
    <location>
        <begin position="64"/>
        <end position="83"/>
    </location>
</feature>
<feature type="transmembrane region" description="Helical" evidence="5">
    <location>
        <begin position="103"/>
        <end position="125"/>
    </location>
</feature>
<feature type="transmembrane region" description="Helical" evidence="5">
    <location>
        <begin position="145"/>
        <end position="168"/>
    </location>
</feature>
<evidence type="ECO:0000313" key="8">
    <source>
        <dbReference type="Proteomes" id="UP000663844"/>
    </source>
</evidence>
<dbReference type="PROSITE" id="PS50262">
    <property type="entry name" value="G_PROTEIN_RECEP_F1_2"/>
    <property type="match status" value="1"/>
</dbReference>
<reference evidence="7" key="1">
    <citation type="submission" date="2021-02" db="EMBL/GenBank/DDBJ databases">
        <authorList>
            <person name="Nowell W R."/>
        </authorList>
    </citation>
    <scope>NUCLEOTIDE SEQUENCE</scope>
</reference>
<dbReference type="SUPFAM" id="SSF81321">
    <property type="entry name" value="Family A G protein-coupled receptor-like"/>
    <property type="match status" value="1"/>
</dbReference>
<comment type="caution">
    <text evidence="7">The sequence shown here is derived from an EMBL/GenBank/DDBJ whole genome shotgun (WGS) entry which is preliminary data.</text>
</comment>
<evidence type="ECO:0000256" key="5">
    <source>
        <dbReference type="SAM" id="Phobius"/>
    </source>
</evidence>
<protein>
    <recommendedName>
        <fullName evidence="6">G-protein coupled receptors family 1 profile domain-containing protein</fullName>
    </recommendedName>
</protein>
<evidence type="ECO:0000256" key="1">
    <source>
        <dbReference type="ARBA" id="ARBA00004370"/>
    </source>
</evidence>
<evidence type="ECO:0000256" key="4">
    <source>
        <dbReference type="ARBA" id="ARBA00023136"/>
    </source>
</evidence>